<evidence type="ECO:0000256" key="3">
    <source>
        <dbReference type="ARBA" id="ARBA00022723"/>
    </source>
</evidence>
<evidence type="ECO:0000259" key="9">
    <source>
        <dbReference type="Pfam" id="PF00082"/>
    </source>
</evidence>
<feature type="domain" description="Peptidase S8/S53" evidence="9">
    <location>
        <begin position="139"/>
        <end position="387"/>
    </location>
</feature>
<evidence type="ECO:0000256" key="4">
    <source>
        <dbReference type="ARBA" id="ARBA00022801"/>
    </source>
</evidence>
<feature type="active site" description="Charge relay system" evidence="6">
    <location>
        <position position="148"/>
    </location>
</feature>
<evidence type="ECO:0000313" key="10">
    <source>
        <dbReference type="EMBL" id="OGN05549.1"/>
    </source>
</evidence>
<evidence type="ECO:0000256" key="6">
    <source>
        <dbReference type="PROSITE-ProRule" id="PRU01240"/>
    </source>
</evidence>
<dbReference type="InterPro" id="IPR023828">
    <property type="entry name" value="Peptidase_S8_Ser-AS"/>
</dbReference>
<dbReference type="GO" id="GO:0006508">
    <property type="term" value="P:proteolysis"/>
    <property type="evidence" value="ECO:0007669"/>
    <property type="project" value="UniProtKB-KW"/>
</dbReference>
<keyword evidence="4 6" id="KW-0378">Hydrolase</keyword>
<evidence type="ECO:0000256" key="2">
    <source>
        <dbReference type="ARBA" id="ARBA00022670"/>
    </source>
</evidence>
<keyword evidence="5 6" id="KW-0720">Serine protease</keyword>
<dbReference type="Gene3D" id="3.40.50.200">
    <property type="entry name" value="Peptidase S8/S53 domain"/>
    <property type="match status" value="1"/>
</dbReference>
<dbReference type="AlphaFoldDB" id="A0A1F8EZT7"/>
<dbReference type="Pfam" id="PF00082">
    <property type="entry name" value="Peptidase_S8"/>
    <property type="match status" value="1"/>
</dbReference>
<evidence type="ECO:0000313" key="11">
    <source>
        <dbReference type="Proteomes" id="UP000177419"/>
    </source>
</evidence>
<dbReference type="InterPro" id="IPR034202">
    <property type="entry name" value="Subtilisin_Carlsberg-like"/>
</dbReference>
<dbReference type="InterPro" id="IPR050131">
    <property type="entry name" value="Peptidase_S8_subtilisin-like"/>
</dbReference>
<dbReference type="InterPro" id="IPR022398">
    <property type="entry name" value="Peptidase_S8_His-AS"/>
</dbReference>
<organism evidence="10 11">
    <name type="scientific">Candidatus Yanofskybacteria bacterium RIFCSPHIGHO2_01_FULL_44_22</name>
    <dbReference type="NCBI Taxonomy" id="1802669"/>
    <lineage>
        <taxon>Bacteria</taxon>
        <taxon>Candidatus Yanofskyibacteriota</taxon>
    </lineage>
</organism>
<dbReference type="PROSITE" id="PS00136">
    <property type="entry name" value="SUBTILASE_ASP"/>
    <property type="match status" value="1"/>
</dbReference>
<dbReference type="Gene3D" id="3.30.70.80">
    <property type="entry name" value="Peptidase S8 propeptide/proteinase inhibitor I9"/>
    <property type="match status" value="1"/>
</dbReference>
<dbReference type="InterPro" id="IPR023827">
    <property type="entry name" value="Peptidase_S8_Asp-AS"/>
</dbReference>
<comment type="caution">
    <text evidence="10">The sequence shown here is derived from an EMBL/GenBank/DDBJ whole genome shotgun (WGS) entry which is preliminary data.</text>
</comment>
<dbReference type="InterPro" id="IPR036852">
    <property type="entry name" value="Peptidase_S8/S53_dom_sf"/>
</dbReference>
<evidence type="ECO:0000256" key="5">
    <source>
        <dbReference type="ARBA" id="ARBA00022825"/>
    </source>
</evidence>
<dbReference type="PRINTS" id="PR00723">
    <property type="entry name" value="SUBTILISIN"/>
</dbReference>
<gene>
    <name evidence="10" type="ORF">A2746_00885</name>
</gene>
<accession>A0A1F8EZT7</accession>
<dbReference type="GO" id="GO:0004252">
    <property type="term" value="F:serine-type endopeptidase activity"/>
    <property type="evidence" value="ECO:0007669"/>
    <property type="project" value="UniProtKB-UniRule"/>
</dbReference>
<evidence type="ECO:0000256" key="7">
    <source>
        <dbReference type="RuleBase" id="RU003355"/>
    </source>
</evidence>
<keyword evidence="2 6" id="KW-0645">Protease</keyword>
<name>A0A1F8EZT7_9BACT</name>
<feature type="active site" description="Charge relay system" evidence="6">
    <location>
        <position position="178"/>
    </location>
</feature>
<protein>
    <recommendedName>
        <fullName evidence="9">Peptidase S8/S53 domain-containing protein</fullName>
    </recommendedName>
</protein>
<feature type="signal peptide" evidence="8">
    <location>
        <begin position="1"/>
        <end position="22"/>
    </location>
</feature>
<dbReference type="STRING" id="1802669.A2746_00885"/>
<sequence>MRFPAFSMVFGASLLFTTVLSAKETTRKIVVFKNGVSEIAKEAVLNNLNAKVVKIKDIPFINAVVVNMTQDAEISFTADTAVDFIETDVYENWLEAVSENNLYNFVVIDGETVTTQEPQVLPWGVNRIDAEKAWRKTAGKQIRIAVVDTGCGPHPDLRIWGGASMVDYTESYSDDHYHGTHVAGIIAAIDNKFGVVGVAPRVRLYAVKVLNWGGSGYLSDVIEGLQWCVRNKMNAINMSIGTYMNFPTMKLAVEAVNKAGIVQVAAAGNSGGGQVIYPAAYPPCLAISATNKDNEIAYFSSTGPEVDFSAPGQEVYSTIRRGRIPGYGTLSGTSMATPHVTGTVALIMTMPDPNGDGVWSPAEVRERLKKTASDLGDKGKDNLFGYGLVNAHRAVK</sequence>
<dbReference type="EMBL" id="MGJJ01000011">
    <property type="protein sequence ID" value="OGN05549.1"/>
    <property type="molecule type" value="Genomic_DNA"/>
</dbReference>
<dbReference type="CDD" id="cd07477">
    <property type="entry name" value="Peptidases_S8_Subtilisin_subset"/>
    <property type="match status" value="1"/>
</dbReference>
<feature type="chain" id="PRO_5009535383" description="Peptidase S8/S53 domain-containing protein" evidence="8">
    <location>
        <begin position="23"/>
        <end position="396"/>
    </location>
</feature>
<feature type="active site" description="Charge relay system" evidence="6">
    <location>
        <position position="334"/>
    </location>
</feature>
<dbReference type="GO" id="GO:0046872">
    <property type="term" value="F:metal ion binding"/>
    <property type="evidence" value="ECO:0007669"/>
    <property type="project" value="UniProtKB-KW"/>
</dbReference>
<keyword evidence="3" id="KW-0479">Metal-binding</keyword>
<evidence type="ECO:0000256" key="1">
    <source>
        <dbReference type="ARBA" id="ARBA00011073"/>
    </source>
</evidence>
<evidence type="ECO:0000256" key="8">
    <source>
        <dbReference type="SAM" id="SignalP"/>
    </source>
</evidence>
<dbReference type="PANTHER" id="PTHR43806:SF11">
    <property type="entry name" value="CEREVISIN-RELATED"/>
    <property type="match status" value="1"/>
</dbReference>
<dbReference type="InterPro" id="IPR015500">
    <property type="entry name" value="Peptidase_S8_subtilisin-rel"/>
</dbReference>
<keyword evidence="8" id="KW-0732">Signal</keyword>
<dbReference type="Proteomes" id="UP000177419">
    <property type="component" value="Unassembled WGS sequence"/>
</dbReference>
<dbReference type="PROSITE" id="PS00138">
    <property type="entry name" value="SUBTILASE_SER"/>
    <property type="match status" value="1"/>
</dbReference>
<proteinExistence type="inferred from homology"/>
<dbReference type="PANTHER" id="PTHR43806">
    <property type="entry name" value="PEPTIDASE S8"/>
    <property type="match status" value="1"/>
</dbReference>
<dbReference type="PROSITE" id="PS00137">
    <property type="entry name" value="SUBTILASE_HIS"/>
    <property type="match status" value="1"/>
</dbReference>
<dbReference type="InterPro" id="IPR037045">
    <property type="entry name" value="S8pro/Inhibitor_I9_sf"/>
</dbReference>
<dbReference type="SUPFAM" id="SSF52743">
    <property type="entry name" value="Subtilisin-like"/>
    <property type="match status" value="1"/>
</dbReference>
<comment type="similarity">
    <text evidence="1 6 7">Belongs to the peptidase S8 family.</text>
</comment>
<reference evidence="10 11" key="1">
    <citation type="journal article" date="2016" name="Nat. Commun.">
        <title>Thousands of microbial genomes shed light on interconnected biogeochemical processes in an aquifer system.</title>
        <authorList>
            <person name="Anantharaman K."/>
            <person name="Brown C.T."/>
            <person name="Hug L.A."/>
            <person name="Sharon I."/>
            <person name="Castelle C.J."/>
            <person name="Probst A.J."/>
            <person name="Thomas B.C."/>
            <person name="Singh A."/>
            <person name="Wilkins M.J."/>
            <person name="Karaoz U."/>
            <person name="Brodie E.L."/>
            <person name="Williams K.H."/>
            <person name="Hubbard S.S."/>
            <person name="Banfield J.F."/>
        </authorList>
    </citation>
    <scope>NUCLEOTIDE SEQUENCE [LARGE SCALE GENOMIC DNA]</scope>
</reference>
<dbReference type="PROSITE" id="PS51892">
    <property type="entry name" value="SUBTILASE"/>
    <property type="match status" value="1"/>
</dbReference>
<dbReference type="InterPro" id="IPR000209">
    <property type="entry name" value="Peptidase_S8/S53_dom"/>
</dbReference>